<dbReference type="EMBL" id="KB445556">
    <property type="protein sequence ID" value="EMC95705.1"/>
    <property type="molecule type" value="Genomic_DNA"/>
</dbReference>
<dbReference type="SUPFAM" id="SSF64484">
    <property type="entry name" value="beta and beta-prime subunits of DNA dependent RNA-polymerase"/>
    <property type="match status" value="1"/>
</dbReference>
<organism evidence="17 18">
    <name type="scientific">Baudoinia panamericana (strain UAMH 10762)</name>
    <name type="common">Angels' share fungus</name>
    <name type="synonym">Baudoinia compniacensis (strain UAMH 10762)</name>
    <dbReference type="NCBI Taxonomy" id="717646"/>
    <lineage>
        <taxon>Eukaryota</taxon>
        <taxon>Fungi</taxon>
        <taxon>Dikarya</taxon>
        <taxon>Ascomycota</taxon>
        <taxon>Pezizomycotina</taxon>
        <taxon>Dothideomycetes</taxon>
        <taxon>Dothideomycetidae</taxon>
        <taxon>Mycosphaerellales</taxon>
        <taxon>Teratosphaeriaceae</taxon>
        <taxon>Baudoinia</taxon>
    </lineage>
</organism>
<evidence type="ECO:0000256" key="5">
    <source>
        <dbReference type="ARBA" id="ARBA00022679"/>
    </source>
</evidence>
<dbReference type="InterPro" id="IPR045867">
    <property type="entry name" value="DNA-dir_RpoC_beta_prime"/>
</dbReference>
<comment type="subunit">
    <text evidence="3">Component of the RNA polymerase I (Pol I) complex consisting of at least 13 subunits.</text>
</comment>
<dbReference type="InterPro" id="IPR007083">
    <property type="entry name" value="RNA_pol_Rpb1_4"/>
</dbReference>
<dbReference type="Pfam" id="PF04983">
    <property type="entry name" value="RNA_pol_Rpb1_3"/>
    <property type="match status" value="1"/>
</dbReference>
<dbReference type="InterPro" id="IPR006592">
    <property type="entry name" value="RNA_pol_N"/>
</dbReference>
<dbReference type="KEGG" id="bcom:BAUCODRAFT_34468"/>
<evidence type="ECO:0000259" key="16">
    <source>
        <dbReference type="SMART" id="SM00663"/>
    </source>
</evidence>
<dbReference type="OrthoDB" id="270392at2759"/>
<dbReference type="Gene3D" id="2.40.40.20">
    <property type="match status" value="1"/>
</dbReference>
<proteinExistence type="inferred from homology"/>
<keyword evidence="5 14" id="KW-0808">Transferase</keyword>
<dbReference type="CDD" id="cd01435">
    <property type="entry name" value="RNAP_I_RPA1_N"/>
    <property type="match status" value="1"/>
</dbReference>
<dbReference type="OMA" id="NREDYQQ"/>
<dbReference type="Gene3D" id="1.10.132.30">
    <property type="match status" value="1"/>
</dbReference>
<dbReference type="HOGENOM" id="CLU_000487_2_4_1"/>
<dbReference type="Pfam" id="PF05000">
    <property type="entry name" value="RNA_pol_Rpb1_4"/>
    <property type="match status" value="1"/>
</dbReference>
<keyword evidence="6 14" id="KW-0548">Nucleotidyltransferase</keyword>
<keyword evidence="4 14" id="KW-0240">DNA-directed RNA polymerase</keyword>
<dbReference type="RefSeq" id="XP_007676789.1">
    <property type="nucleotide sequence ID" value="XM_007678599.1"/>
</dbReference>
<dbReference type="GeneID" id="19112426"/>
<dbReference type="EC" id="2.7.7.6" evidence="14"/>
<keyword evidence="7" id="KW-0479">Metal-binding</keyword>
<dbReference type="PANTHER" id="PTHR19376:SF11">
    <property type="entry name" value="DNA-DIRECTED RNA POLYMERASE I SUBUNIT RPA1"/>
    <property type="match status" value="1"/>
</dbReference>
<dbReference type="Gene3D" id="1.10.357.120">
    <property type="match status" value="1"/>
</dbReference>
<dbReference type="Gene3D" id="1.10.274.100">
    <property type="entry name" value="RNA polymerase Rpb1, domain 3"/>
    <property type="match status" value="1"/>
</dbReference>
<dbReference type="Gene3D" id="4.10.860.120">
    <property type="entry name" value="RNA polymerase II, clamp domain"/>
    <property type="match status" value="1"/>
</dbReference>
<evidence type="ECO:0000256" key="13">
    <source>
        <dbReference type="ARBA" id="ARBA00053996"/>
    </source>
</evidence>
<keyword evidence="18" id="KW-1185">Reference proteome</keyword>
<feature type="compositionally biased region" description="Acidic residues" evidence="15">
    <location>
        <begin position="1463"/>
        <end position="1473"/>
    </location>
</feature>
<evidence type="ECO:0000313" key="17">
    <source>
        <dbReference type="EMBL" id="EMC95705.1"/>
    </source>
</evidence>
<accession>M2NA23</accession>
<evidence type="ECO:0000256" key="7">
    <source>
        <dbReference type="ARBA" id="ARBA00022723"/>
    </source>
</evidence>
<dbReference type="Gene3D" id="3.30.70.2850">
    <property type="match status" value="1"/>
</dbReference>
<dbReference type="Pfam" id="PF00623">
    <property type="entry name" value="RNA_pol_Rpb1_2"/>
    <property type="match status" value="1"/>
</dbReference>
<keyword evidence="10 14" id="KW-0804">Transcription</keyword>
<evidence type="ECO:0000256" key="9">
    <source>
        <dbReference type="ARBA" id="ARBA00022842"/>
    </source>
</evidence>
<dbReference type="Gene3D" id="1.10.150.390">
    <property type="match status" value="1"/>
</dbReference>
<name>M2NA23_BAUPA</name>
<evidence type="ECO:0000256" key="14">
    <source>
        <dbReference type="RuleBase" id="RU004279"/>
    </source>
</evidence>
<dbReference type="GO" id="GO:0003899">
    <property type="term" value="F:DNA-directed RNA polymerase activity"/>
    <property type="evidence" value="ECO:0007669"/>
    <property type="project" value="UniProtKB-EC"/>
</dbReference>
<evidence type="ECO:0000256" key="15">
    <source>
        <dbReference type="SAM" id="MobiDB-lite"/>
    </source>
</evidence>
<comment type="catalytic activity">
    <reaction evidence="12 14">
        <text>RNA(n) + a ribonucleoside 5'-triphosphate = RNA(n+1) + diphosphate</text>
        <dbReference type="Rhea" id="RHEA:21248"/>
        <dbReference type="Rhea" id="RHEA-COMP:14527"/>
        <dbReference type="Rhea" id="RHEA-COMP:17342"/>
        <dbReference type="ChEBI" id="CHEBI:33019"/>
        <dbReference type="ChEBI" id="CHEBI:61557"/>
        <dbReference type="ChEBI" id="CHEBI:140395"/>
        <dbReference type="EC" id="2.7.7.6"/>
    </reaction>
</comment>
<feature type="compositionally biased region" description="Basic and acidic residues" evidence="15">
    <location>
        <begin position="261"/>
        <end position="289"/>
    </location>
</feature>
<evidence type="ECO:0000256" key="11">
    <source>
        <dbReference type="ARBA" id="ARBA00023242"/>
    </source>
</evidence>
<feature type="region of interest" description="Disordered" evidence="15">
    <location>
        <begin position="261"/>
        <end position="352"/>
    </location>
</feature>
<feature type="compositionally biased region" description="Acidic residues" evidence="15">
    <location>
        <begin position="1415"/>
        <end position="1426"/>
    </location>
</feature>
<dbReference type="InterPro" id="IPR042102">
    <property type="entry name" value="RNA_pol_Rpb1_3_sf"/>
</dbReference>
<dbReference type="STRING" id="717646.M2NA23"/>
<dbReference type="InterPro" id="IPR015699">
    <property type="entry name" value="DNA-dir_RNA_pol1_lsu_N"/>
</dbReference>
<dbReference type="GO" id="GO:0003677">
    <property type="term" value="F:DNA binding"/>
    <property type="evidence" value="ECO:0007669"/>
    <property type="project" value="InterPro"/>
</dbReference>
<feature type="region of interest" description="Disordered" evidence="15">
    <location>
        <begin position="1377"/>
        <end position="1510"/>
    </location>
</feature>
<dbReference type="InterPro" id="IPR038120">
    <property type="entry name" value="Rpb1_funnel_sf"/>
</dbReference>
<dbReference type="GO" id="GO:0005736">
    <property type="term" value="C:RNA polymerase I complex"/>
    <property type="evidence" value="ECO:0007669"/>
    <property type="project" value="UniProtKB-ARBA"/>
</dbReference>
<dbReference type="InterPro" id="IPR007080">
    <property type="entry name" value="RNA_pol_Rpb1_1"/>
</dbReference>
<evidence type="ECO:0000313" key="18">
    <source>
        <dbReference type="Proteomes" id="UP000011761"/>
    </source>
</evidence>
<evidence type="ECO:0000256" key="3">
    <source>
        <dbReference type="ARBA" id="ARBA00011251"/>
    </source>
</evidence>
<feature type="compositionally biased region" description="Acidic residues" evidence="15">
    <location>
        <begin position="290"/>
        <end position="318"/>
    </location>
</feature>
<evidence type="ECO:0000256" key="12">
    <source>
        <dbReference type="ARBA" id="ARBA00048552"/>
    </source>
</evidence>
<dbReference type="Pfam" id="PF04998">
    <property type="entry name" value="RNA_pol_Rpb1_5"/>
    <property type="match status" value="1"/>
</dbReference>
<dbReference type="Pfam" id="PF04997">
    <property type="entry name" value="RNA_pol_Rpb1_1"/>
    <property type="match status" value="1"/>
</dbReference>
<feature type="compositionally biased region" description="Basic and acidic residues" evidence="15">
    <location>
        <begin position="1492"/>
        <end position="1510"/>
    </location>
</feature>
<dbReference type="FunFam" id="1.10.150.390:FF:000005">
    <property type="entry name" value="DNA-directed RNA polymerase subunit"/>
    <property type="match status" value="1"/>
</dbReference>
<evidence type="ECO:0000256" key="2">
    <source>
        <dbReference type="ARBA" id="ARBA00006460"/>
    </source>
</evidence>
<evidence type="ECO:0000256" key="6">
    <source>
        <dbReference type="ARBA" id="ARBA00022695"/>
    </source>
</evidence>
<evidence type="ECO:0000256" key="4">
    <source>
        <dbReference type="ARBA" id="ARBA00022478"/>
    </source>
</evidence>
<dbReference type="Gene3D" id="3.30.1490.180">
    <property type="entry name" value="RNA polymerase ii"/>
    <property type="match status" value="1"/>
</dbReference>
<dbReference type="FunFam" id="1.10.274.100:FF:000006">
    <property type="entry name" value="DNA-directed RNA polymerase subunit"/>
    <property type="match status" value="1"/>
</dbReference>
<dbReference type="GO" id="GO:0046872">
    <property type="term" value="F:metal ion binding"/>
    <property type="evidence" value="ECO:0007669"/>
    <property type="project" value="UniProtKB-KW"/>
</dbReference>
<dbReference type="Proteomes" id="UP000011761">
    <property type="component" value="Unassembled WGS sequence"/>
</dbReference>
<protein>
    <recommendedName>
        <fullName evidence="14">DNA-directed RNA polymerase subunit</fullName>
        <ecNumber evidence="14">2.7.7.6</ecNumber>
    </recommendedName>
</protein>
<dbReference type="SMART" id="SM00663">
    <property type="entry name" value="RPOLA_N"/>
    <property type="match status" value="1"/>
</dbReference>
<keyword evidence="11" id="KW-0539">Nucleus</keyword>
<dbReference type="GO" id="GO:0006351">
    <property type="term" value="P:DNA-templated transcription"/>
    <property type="evidence" value="ECO:0007669"/>
    <property type="project" value="InterPro"/>
</dbReference>
<evidence type="ECO:0000256" key="1">
    <source>
        <dbReference type="ARBA" id="ARBA00004123"/>
    </source>
</evidence>
<dbReference type="FunFam" id="3.30.1490.180:FF:000003">
    <property type="entry name" value="DNA-directed RNA polymerase subunit"/>
    <property type="match status" value="1"/>
</dbReference>
<dbReference type="InterPro" id="IPR044893">
    <property type="entry name" value="RNA_pol_Rpb1_clamp_domain"/>
</dbReference>
<dbReference type="PANTHER" id="PTHR19376">
    <property type="entry name" value="DNA-DIRECTED RNA POLYMERASE"/>
    <property type="match status" value="1"/>
</dbReference>
<dbReference type="eggNOG" id="KOG0262">
    <property type="taxonomic scope" value="Eukaryota"/>
</dbReference>
<dbReference type="CDD" id="cd02735">
    <property type="entry name" value="RNAP_I_Rpa1_C"/>
    <property type="match status" value="1"/>
</dbReference>
<dbReference type="InterPro" id="IPR007081">
    <property type="entry name" value="RNA_pol_Rpb1_5"/>
</dbReference>
<comment type="subcellular location">
    <subcellularLocation>
        <location evidence="1">Nucleus</location>
    </subcellularLocation>
</comment>
<gene>
    <name evidence="17" type="ORF">BAUCODRAFT_34468</name>
</gene>
<dbReference type="InterPro" id="IPR000722">
    <property type="entry name" value="RNA_pol_asu"/>
</dbReference>
<evidence type="ECO:0000256" key="10">
    <source>
        <dbReference type="ARBA" id="ARBA00023163"/>
    </source>
</evidence>
<comment type="function">
    <text evidence="13">DNA-dependent RNA polymerase catalyzes the transcription of DNA into RNA using the four ribonucleoside triphosphates as substrates. Largest and catalytic core component of RNA polymerase I which synthesizes ribosomal RNA precursors. Forms the polymerase active center together with the second largest subunit. A single stranded DNA template strand of the promoter is positioned within the central active site cleft of Pol I. A bridging helix emanates from RPA1 and crosses the cleft near the catalytic site and is thought to promote translocation of Pol I by acting as a ratchet that moves the RNA-DNA hybrid through the active site by switching from straight to bent conformations at each step of nucleotide addition.</text>
</comment>
<feature type="domain" description="RNA polymerase N-terminal" evidence="16">
    <location>
        <begin position="390"/>
        <end position="720"/>
    </location>
</feature>
<dbReference type="InterPro" id="IPR047107">
    <property type="entry name" value="DNA-dir_RNA_pol1_lsu_C"/>
</dbReference>
<evidence type="ECO:0000256" key="8">
    <source>
        <dbReference type="ARBA" id="ARBA00022833"/>
    </source>
</evidence>
<reference evidence="17 18" key="1">
    <citation type="journal article" date="2012" name="PLoS Pathog.">
        <title>Diverse lifestyles and strategies of plant pathogenesis encoded in the genomes of eighteen Dothideomycetes fungi.</title>
        <authorList>
            <person name="Ohm R.A."/>
            <person name="Feau N."/>
            <person name="Henrissat B."/>
            <person name="Schoch C.L."/>
            <person name="Horwitz B.A."/>
            <person name="Barry K.W."/>
            <person name="Condon B.J."/>
            <person name="Copeland A.C."/>
            <person name="Dhillon B."/>
            <person name="Glaser F."/>
            <person name="Hesse C.N."/>
            <person name="Kosti I."/>
            <person name="LaButti K."/>
            <person name="Lindquist E.A."/>
            <person name="Lucas S."/>
            <person name="Salamov A.A."/>
            <person name="Bradshaw R.E."/>
            <person name="Ciuffetti L."/>
            <person name="Hamelin R.C."/>
            <person name="Kema G.H.J."/>
            <person name="Lawrence C."/>
            <person name="Scott J.A."/>
            <person name="Spatafora J.W."/>
            <person name="Turgeon B.G."/>
            <person name="de Wit P.J.G.M."/>
            <person name="Zhong S."/>
            <person name="Goodwin S.B."/>
            <person name="Grigoriev I.V."/>
        </authorList>
    </citation>
    <scope>NUCLEOTIDE SEQUENCE [LARGE SCALE GENOMIC DNA]</scope>
    <source>
        <strain evidence="17 18">UAMH 10762</strain>
    </source>
</reference>
<comment type="similarity">
    <text evidence="2 14">Belongs to the RNA polymerase beta' chain family.</text>
</comment>
<sequence>MNTSQPVSSQVTAVSFGSLSATDIRSLSARQITSATTFDTLLNPVPGGLYTPELGQFGDASCATCGLKNPQCPGHCGHIEMPVPCYHPTFMDQVLRLLRGMCIYCSRLKMSRVVVHKMLSRLRLIQYGLLTELHELDAMSIRAVAGGKGDTARSDEEEEIDEDDDAEANTVIARLDHFVANAIRTAKQNGTFSTQKTEATTSARRAVIADFMGRMTGSRKCGNCKGINHKYRKDRYVKIFRKPLTEKESFAMIQSGHRAKDPIVELRKKQQAELSRKRKREAEKEKDEGIADMDGSEEGEEEGEGDDVNMDDGVESSEEEVRIAGGDIIGSATEAGTRTRKSQTPSEEYLNPSRVHAHLSQLFEREQEVLAAVYGHKRSERRGGKPLTPDMFFLRTILVPPNRYRPEARTGSDEIAEAQENTLYKNILNACETLSNIQRELSGKQESDPRYRARNYGDLENSWIQLQDAVNSLVDRDLAPLSGAAARRLPDGIKQKLEKKEGMFRKYMMGKRVNFAARTVISPDPNIETNEIGVPPVFAIKLTYPEAVTEWNIEELQEAVKNGPHVWPGAVAIESETGQVVNLERKNAEDRTALANQLLAPSVGPTGVKGTRPKKVHRHLNNGDIVIMNRQPTLHKPSMMCHRARVLPGEKTLRMHYANCNTYNADFDGDEMNMHFPQNEAARAEALSIADTDHQYLSSTAGNPLRGLIQDHISMGVWLTNRDMFFDRADYMQLLYAAIRPESGHCARKQIETVPPAIWKPKPLWTGKQVVTTVLKNISPEGSEGMTMSATCKTDPRLWGEAGAREEGTLLVKDGYVCHGVLDKNQIGPSAGGFVHAVYELYGHVTAGRLLSILGRLLTRLENMRAFSCGVEDLVFTREGEEKRRQALADAETVGFEVAKKYVGLAEQNVGRDNRELRVRLEDVLRDDAKQRGLDQLTNSATSVLSSAVTNACLPAALVKPFPANQMQTMTSSGAKGSKVNANQISCNLGQQILEGRRVPVMVSGKTLPCFKPFESSVRAGGYVVDRFLTGVRPQEFFFHAMAGREGLIDTAVKTSRSGYLQRCLIKGMEGLKIEYDTSVRDADGSIVQFLYGEDGLDVAKAKFLGDFKFEAENHVSFFRSLGDEEGGFERVLSDEAALYNKNAIRKYRKTGDLAAADPALEVYRPSRFAGSTSEKVYSEAKQYMDENPDKLIKDKKAGIEGRVTRKAFQRILDMRYLRSVVEAGEAVGVVAGQSVGEPSTQMTLNTFHLAGHAAKNVTLGIPRLREIVMTAAKQNATPTMTLRLNEEIAVQEAKRFAKGISKLSMAEILDKVTVTEKTEKGVAYSEAKKYEVRLDFFPAAEYTKEYAITIDDVVATIEHRFLPRLQVLTRKELKKRGDEKSLKNAVRSDAMPDVGKSAGMVEQQSSRPEGEREGGDDDSDGEGDDDATRDKAKSNKMQAGYEAFEDDEENVLAARNQREGSPIEEDEMEDEAYGGSPRSADESSEGEGEEDAPRKLAAKERENRIKSDKKSNDVTRFAFDDEAGESCTFTLEYDSDAAKILMLALVEQAARHAAIQSVPGISTAMVDEVAMKDSKEVPAVPILALSGVNIPAMWEYQHVINPHRLYTNSVYDILRHYGVEAARNAIVLELQSVFGGHGISVNARHLTLIADYMTRSGDYQAFNRMGYRGNASPFMKMSFETTVSFLRDAVLEGDWDDLNNPSARIVTGRLSKVGTGGFDIFTKLQAREKLQDGAGGDVDMEED</sequence>
<keyword evidence="8" id="KW-0862">Zinc</keyword>
<keyword evidence="9" id="KW-0460">Magnesium</keyword>
<dbReference type="InterPro" id="IPR007066">
    <property type="entry name" value="RNA_pol_Rpb1_3"/>
</dbReference>
<dbReference type="FunFam" id="2.40.40.20:FF:000019">
    <property type="entry name" value="DNA-directed RNA polymerase II subunit RPB1"/>
    <property type="match status" value="1"/>
</dbReference>